<evidence type="ECO:0000256" key="2">
    <source>
        <dbReference type="ARBA" id="ARBA00010610"/>
    </source>
</evidence>
<evidence type="ECO:0000259" key="5">
    <source>
        <dbReference type="SMART" id="SM00528"/>
    </source>
</evidence>
<evidence type="ECO:0000256" key="4">
    <source>
        <dbReference type="ARBA" id="ARBA00023125"/>
    </source>
</evidence>
<protein>
    <submittedName>
        <fullName evidence="6">DNA-binding protein H-NS</fullName>
    </submittedName>
</protein>
<comment type="subcellular location">
    <subcellularLocation>
        <location evidence="1">Cytoplasm</location>
        <location evidence="1">Nucleoid</location>
    </subcellularLocation>
</comment>
<dbReference type="OrthoDB" id="5297879at2"/>
<dbReference type="EMBL" id="SGXC01000001">
    <property type="protein sequence ID" value="RZS86552.1"/>
    <property type="molecule type" value="Genomic_DNA"/>
</dbReference>
<accession>A0A4Q7NNA9</accession>
<evidence type="ECO:0000256" key="1">
    <source>
        <dbReference type="ARBA" id="ARBA00004453"/>
    </source>
</evidence>
<dbReference type="GO" id="GO:0003680">
    <property type="term" value="F:minor groove of adenine-thymine-rich DNA binding"/>
    <property type="evidence" value="ECO:0007669"/>
    <property type="project" value="TreeGrafter"/>
</dbReference>
<dbReference type="InterPro" id="IPR027444">
    <property type="entry name" value="H-NS_C_dom"/>
</dbReference>
<dbReference type="Proteomes" id="UP000292445">
    <property type="component" value="Unassembled WGS sequence"/>
</dbReference>
<dbReference type="Gene3D" id="4.10.430.10">
    <property type="entry name" value="Histone-like protein H-NS, C-terminal domain"/>
    <property type="match status" value="1"/>
</dbReference>
<sequence>MVQKSYQALQSEIKKLQQKADSLRLKQRQPVVESILRSMEEYSISIDELKAALTQRGSRRKARVNSVASKRANAVAAKYRNQETGETWTGRGKPPRWLAAVEASGVGRERFLISN</sequence>
<dbReference type="SUPFAM" id="SSF81273">
    <property type="entry name" value="H-NS histone-like proteins"/>
    <property type="match status" value="1"/>
</dbReference>
<dbReference type="SMART" id="SM00528">
    <property type="entry name" value="HNS"/>
    <property type="match status" value="1"/>
</dbReference>
<proteinExistence type="inferred from homology"/>
<evidence type="ECO:0000256" key="3">
    <source>
        <dbReference type="ARBA" id="ARBA00022490"/>
    </source>
</evidence>
<keyword evidence="7" id="KW-1185">Reference proteome</keyword>
<dbReference type="GO" id="GO:0032993">
    <property type="term" value="C:protein-DNA complex"/>
    <property type="evidence" value="ECO:0007669"/>
    <property type="project" value="TreeGrafter"/>
</dbReference>
<dbReference type="PANTHER" id="PTHR38097">
    <property type="match status" value="1"/>
</dbReference>
<dbReference type="GO" id="GO:0000976">
    <property type="term" value="F:transcription cis-regulatory region binding"/>
    <property type="evidence" value="ECO:0007669"/>
    <property type="project" value="TreeGrafter"/>
</dbReference>
<keyword evidence="3" id="KW-0963">Cytoplasm</keyword>
<dbReference type="GO" id="GO:0003681">
    <property type="term" value="F:bent DNA binding"/>
    <property type="evidence" value="ECO:0007669"/>
    <property type="project" value="TreeGrafter"/>
</dbReference>
<evidence type="ECO:0000313" key="6">
    <source>
        <dbReference type="EMBL" id="RZS86552.1"/>
    </source>
</evidence>
<dbReference type="RefSeq" id="WP_130357632.1">
    <property type="nucleotide sequence ID" value="NZ_SGXC01000001.1"/>
</dbReference>
<dbReference type="InterPro" id="IPR037150">
    <property type="entry name" value="H-NS_C_dom_sf"/>
</dbReference>
<comment type="similarity">
    <text evidence="2">Belongs to the histone-like protein H-NS family.</text>
</comment>
<dbReference type="GO" id="GO:0005829">
    <property type="term" value="C:cytosol"/>
    <property type="evidence" value="ECO:0007669"/>
    <property type="project" value="TreeGrafter"/>
</dbReference>
<evidence type="ECO:0000313" key="7">
    <source>
        <dbReference type="Proteomes" id="UP000292445"/>
    </source>
</evidence>
<keyword evidence="4 6" id="KW-0238">DNA-binding</keyword>
<dbReference type="PANTHER" id="PTHR38097:SF2">
    <property type="entry name" value="DNA-BINDING PROTEIN STPA"/>
    <property type="match status" value="1"/>
</dbReference>
<gene>
    <name evidence="6" type="ORF">EV675_2596</name>
</gene>
<dbReference type="GO" id="GO:0009295">
    <property type="term" value="C:nucleoid"/>
    <property type="evidence" value="ECO:0007669"/>
    <property type="project" value="UniProtKB-SubCell"/>
</dbReference>
<name>A0A4Q7NNA9_9BURK</name>
<dbReference type="AlphaFoldDB" id="A0A4Q7NNA9"/>
<organism evidence="6 7">
    <name type="scientific">Pigmentiphaga kullae</name>
    <dbReference type="NCBI Taxonomy" id="151784"/>
    <lineage>
        <taxon>Bacteria</taxon>
        <taxon>Pseudomonadati</taxon>
        <taxon>Pseudomonadota</taxon>
        <taxon>Betaproteobacteria</taxon>
        <taxon>Burkholderiales</taxon>
        <taxon>Alcaligenaceae</taxon>
        <taxon>Pigmentiphaga</taxon>
    </lineage>
</organism>
<dbReference type="Pfam" id="PF00816">
    <property type="entry name" value="Histone_HNS"/>
    <property type="match status" value="1"/>
</dbReference>
<dbReference type="GO" id="GO:0001217">
    <property type="term" value="F:DNA-binding transcription repressor activity"/>
    <property type="evidence" value="ECO:0007669"/>
    <property type="project" value="TreeGrafter"/>
</dbReference>
<feature type="domain" description="DNA-binding protein H-NS-like C-terminal" evidence="5">
    <location>
        <begin position="68"/>
        <end position="113"/>
    </location>
</feature>
<comment type="caution">
    <text evidence="6">The sequence shown here is derived from an EMBL/GenBank/DDBJ whole genome shotgun (WGS) entry which is preliminary data.</text>
</comment>
<reference evidence="6 7" key="1">
    <citation type="submission" date="2019-02" db="EMBL/GenBank/DDBJ databases">
        <title>Genomic Encyclopedia of Type Strains, Phase IV (KMG-IV): sequencing the most valuable type-strain genomes for metagenomic binning, comparative biology and taxonomic classification.</title>
        <authorList>
            <person name="Goeker M."/>
        </authorList>
    </citation>
    <scope>NUCLEOTIDE SEQUENCE [LARGE SCALE GENOMIC DNA]</scope>
    <source>
        <strain evidence="6 7">K24</strain>
    </source>
</reference>